<keyword evidence="9" id="KW-1185">Reference proteome</keyword>
<evidence type="ECO:0000313" key="8">
    <source>
        <dbReference type="EMBL" id="KAA8541043.1"/>
    </source>
</evidence>
<comment type="similarity">
    <text evidence="2 4">Belongs to the Ninja family.</text>
</comment>
<name>A0A5J5BDA3_9ASTE</name>
<sequence>MGETSKDEAAEILLSLKKTGHPREFFKDSEFSNSQLDLNLGLSLGGCYSHIPTEKPLSRSSSLTKVVTPDKNEGEFLSLARSSSLQPIEPGQEHRMIKRNEASRRVLDKQRCGWGGSDEKWPPVKAVPPKEVIARAVQSAIRNAALRRAIMKIKADGKSFAKQKIQGRENSTLNRSRDNIKPVVTSEARADGKSVKPARTRSVPVVTSEAMANGKSVKPARTRSVPVASSGTMATGKQFRFAETDEQKNPSKKIIVSNAGTEEQENLSKKIRVSHSGIQDNGMKNSGTDEQKNPSKKIRVSHSGMQDNGMKAIMEQMPGVTTTGDGPNGRKIEGFLYKYRKGHVSIVCVCHGNFLSPAEFVKHAGGSDVANPMKHINVLPPSF</sequence>
<evidence type="ECO:0000256" key="5">
    <source>
        <dbReference type="SAM" id="MobiDB-lite"/>
    </source>
</evidence>
<dbReference type="EMBL" id="CM018036">
    <property type="protein sequence ID" value="KAA8541043.1"/>
    <property type="molecule type" value="Genomic_DNA"/>
</dbReference>
<feature type="region of interest" description="Disordered" evidence="5">
    <location>
        <begin position="212"/>
        <end position="231"/>
    </location>
</feature>
<evidence type="ECO:0000256" key="3">
    <source>
        <dbReference type="ARBA" id="ARBA00023242"/>
    </source>
</evidence>
<dbReference type="GO" id="GO:0007165">
    <property type="term" value="P:signal transduction"/>
    <property type="evidence" value="ECO:0007669"/>
    <property type="project" value="InterPro"/>
</dbReference>
<keyword evidence="3 4" id="KW-0539">Nucleus</keyword>
<accession>A0A5J5BDA3</accession>
<evidence type="ECO:0000313" key="9">
    <source>
        <dbReference type="Proteomes" id="UP000325577"/>
    </source>
</evidence>
<feature type="domain" description="Ethylene-responsive binding factor-associated repression" evidence="6">
    <location>
        <begin position="36"/>
        <end position="63"/>
    </location>
</feature>
<dbReference type="Pfam" id="PF16135">
    <property type="entry name" value="TDBD"/>
    <property type="match status" value="1"/>
</dbReference>
<evidence type="ECO:0000256" key="1">
    <source>
        <dbReference type="ARBA" id="ARBA00004123"/>
    </source>
</evidence>
<organism evidence="8 9">
    <name type="scientific">Nyssa sinensis</name>
    <dbReference type="NCBI Taxonomy" id="561372"/>
    <lineage>
        <taxon>Eukaryota</taxon>
        <taxon>Viridiplantae</taxon>
        <taxon>Streptophyta</taxon>
        <taxon>Embryophyta</taxon>
        <taxon>Tracheophyta</taxon>
        <taxon>Spermatophyta</taxon>
        <taxon>Magnoliopsida</taxon>
        <taxon>eudicotyledons</taxon>
        <taxon>Gunneridae</taxon>
        <taxon>Pentapetalae</taxon>
        <taxon>asterids</taxon>
        <taxon>Cornales</taxon>
        <taxon>Nyssaceae</taxon>
        <taxon>Nyssa</taxon>
    </lineage>
</organism>
<dbReference type="GO" id="GO:0045892">
    <property type="term" value="P:negative regulation of DNA-templated transcription"/>
    <property type="evidence" value="ECO:0007669"/>
    <property type="project" value="TreeGrafter"/>
</dbReference>
<feature type="region of interest" description="Disordered" evidence="5">
    <location>
        <begin position="277"/>
        <end position="302"/>
    </location>
</feature>
<dbReference type="InterPro" id="IPR012463">
    <property type="entry name" value="Ninja_motif"/>
</dbReference>
<feature type="domain" description="Tify" evidence="7">
    <location>
        <begin position="345"/>
        <end position="377"/>
    </location>
</feature>
<feature type="region of interest" description="Disordered" evidence="5">
    <location>
        <begin position="185"/>
        <end position="204"/>
    </location>
</feature>
<dbReference type="PANTHER" id="PTHR31413">
    <property type="entry name" value="AFP HOMOLOG 2"/>
    <property type="match status" value="1"/>
</dbReference>
<evidence type="ECO:0000259" key="6">
    <source>
        <dbReference type="Pfam" id="PF07897"/>
    </source>
</evidence>
<comment type="subcellular location">
    <subcellularLocation>
        <location evidence="1 4">Nucleus</location>
    </subcellularLocation>
</comment>
<protein>
    <recommendedName>
        <fullName evidence="4">Ninja-family protein</fullName>
    </recommendedName>
    <alternativeName>
        <fullName evidence="4">ABI-binding protein</fullName>
    </alternativeName>
</protein>
<dbReference type="OrthoDB" id="667358at2759"/>
<feature type="compositionally biased region" description="Polar residues" evidence="5">
    <location>
        <begin position="277"/>
        <end position="286"/>
    </location>
</feature>
<dbReference type="GO" id="GO:0005634">
    <property type="term" value="C:nucleus"/>
    <property type="evidence" value="ECO:0007669"/>
    <property type="project" value="UniProtKB-SubCell"/>
</dbReference>
<dbReference type="Proteomes" id="UP000325577">
    <property type="component" value="Linkage Group LG13"/>
</dbReference>
<dbReference type="InterPro" id="IPR032308">
    <property type="entry name" value="TDBD"/>
</dbReference>
<evidence type="ECO:0000259" key="7">
    <source>
        <dbReference type="Pfam" id="PF16135"/>
    </source>
</evidence>
<evidence type="ECO:0000256" key="2">
    <source>
        <dbReference type="ARBA" id="ARBA00006081"/>
    </source>
</evidence>
<comment type="function">
    <text evidence="4">Acts as a negative regulator of abscisic acid (ABA) response.</text>
</comment>
<proteinExistence type="inferred from homology"/>
<gene>
    <name evidence="8" type="ORF">F0562_025006</name>
</gene>
<evidence type="ECO:0000256" key="4">
    <source>
        <dbReference type="RuleBase" id="RU369029"/>
    </source>
</evidence>
<dbReference type="Pfam" id="PF07897">
    <property type="entry name" value="EAR"/>
    <property type="match status" value="1"/>
</dbReference>
<dbReference type="PANTHER" id="PTHR31413:SF43">
    <property type="entry name" value="NINJA-FAMILY PROTEIN"/>
    <property type="match status" value="1"/>
</dbReference>
<reference evidence="8 9" key="1">
    <citation type="submission" date="2019-09" db="EMBL/GenBank/DDBJ databases">
        <title>A chromosome-level genome assembly of the Chinese tupelo Nyssa sinensis.</title>
        <authorList>
            <person name="Yang X."/>
            <person name="Kang M."/>
            <person name="Yang Y."/>
            <person name="Xiong H."/>
            <person name="Wang M."/>
            <person name="Zhang Z."/>
            <person name="Wang Z."/>
            <person name="Wu H."/>
            <person name="Ma T."/>
            <person name="Liu J."/>
            <person name="Xi Z."/>
        </authorList>
    </citation>
    <scope>NUCLEOTIDE SEQUENCE [LARGE SCALE GENOMIC DNA]</scope>
    <source>
        <strain evidence="8">J267</strain>
        <tissue evidence="8">Leaf</tissue>
    </source>
</reference>
<dbReference type="AlphaFoldDB" id="A0A5J5BDA3"/>
<dbReference type="InterPro" id="IPR031307">
    <property type="entry name" value="Ninja_fam"/>
</dbReference>